<evidence type="ECO:0000256" key="1">
    <source>
        <dbReference type="ARBA" id="ARBA00022801"/>
    </source>
</evidence>
<dbReference type="GO" id="GO:0005615">
    <property type="term" value="C:extracellular space"/>
    <property type="evidence" value="ECO:0007669"/>
    <property type="project" value="TreeGrafter"/>
</dbReference>
<dbReference type="eggNOG" id="KOG3770">
    <property type="taxonomic scope" value="Eukaryota"/>
</dbReference>
<evidence type="ECO:0000256" key="3">
    <source>
        <dbReference type="SAM" id="MobiDB-lite"/>
    </source>
</evidence>
<feature type="compositionally biased region" description="Basic residues" evidence="3">
    <location>
        <begin position="404"/>
        <end position="414"/>
    </location>
</feature>
<evidence type="ECO:0000256" key="2">
    <source>
        <dbReference type="ARBA" id="ARBA00023180"/>
    </source>
</evidence>
<evidence type="ECO:0000313" key="5">
    <source>
        <dbReference type="EMBL" id="KTB36574.1"/>
    </source>
</evidence>
<dbReference type="AlphaFoldDB" id="A0A0W0FJR2"/>
<dbReference type="EMBL" id="LATX01001892">
    <property type="protein sequence ID" value="KTB36574.1"/>
    <property type="molecule type" value="Genomic_DNA"/>
</dbReference>
<keyword evidence="4" id="KW-0732">Signal</keyword>
<dbReference type="GO" id="GO:0006798">
    <property type="term" value="P:polyphosphate catabolic process"/>
    <property type="evidence" value="ECO:0007669"/>
    <property type="project" value="TreeGrafter"/>
</dbReference>
<feature type="signal peptide" evidence="4">
    <location>
        <begin position="1"/>
        <end position="19"/>
    </location>
</feature>
<proteinExistence type="predicted"/>
<accession>A0A0W0FJR2</accession>
<dbReference type="Proteomes" id="UP000054988">
    <property type="component" value="Unassembled WGS sequence"/>
</dbReference>
<evidence type="ECO:0000313" key="6">
    <source>
        <dbReference type="Proteomes" id="UP000054988"/>
    </source>
</evidence>
<keyword evidence="2" id="KW-0325">Glycoprotein</keyword>
<dbReference type="GO" id="GO:0000298">
    <property type="term" value="F:endopolyphosphatase activity"/>
    <property type="evidence" value="ECO:0007669"/>
    <property type="project" value="TreeGrafter"/>
</dbReference>
<reference evidence="5 6" key="1">
    <citation type="submission" date="2015-12" db="EMBL/GenBank/DDBJ databases">
        <title>Draft genome sequence of Moniliophthora roreri, the causal agent of frosty pod rot of cacao.</title>
        <authorList>
            <person name="Aime M.C."/>
            <person name="Diaz-Valderrama J.R."/>
            <person name="Kijpornyongpan T."/>
            <person name="Phillips-Mora W."/>
        </authorList>
    </citation>
    <scope>NUCLEOTIDE SEQUENCE [LARGE SCALE GENOMIC DNA]</scope>
    <source>
        <strain evidence="5 6">MCA 2952</strain>
    </source>
</reference>
<protein>
    <submittedName>
        <fullName evidence="5">Uncharacterized protein</fullName>
    </submittedName>
</protein>
<dbReference type="InterPro" id="IPR029052">
    <property type="entry name" value="Metallo-depent_PP-like"/>
</dbReference>
<dbReference type="SUPFAM" id="SSF56300">
    <property type="entry name" value="Metallo-dependent phosphatases"/>
    <property type="match status" value="1"/>
</dbReference>
<dbReference type="PANTHER" id="PTHR10340:SF55">
    <property type="entry name" value="ENDOPOLYPHOSPHATASE"/>
    <property type="match status" value="1"/>
</dbReference>
<dbReference type="GO" id="GO:0004309">
    <property type="term" value="F:exopolyphosphatase activity"/>
    <property type="evidence" value="ECO:0007669"/>
    <property type="project" value="TreeGrafter"/>
</dbReference>
<feature type="region of interest" description="Disordered" evidence="3">
    <location>
        <begin position="399"/>
        <end position="420"/>
    </location>
</feature>
<gene>
    <name evidence="5" type="ORF">WG66_10785</name>
</gene>
<feature type="chain" id="PRO_5006901837" evidence="4">
    <location>
        <begin position="20"/>
        <end position="557"/>
    </location>
</feature>
<sequence>MLPAKSLIVLALVVSEALCGPVQAVLQSPTTDAKPRQLQGRFLQITDMHPDPYYIENTSASKACHRKKPKKKKNRAGYYGTAYSECDSPLRLTSYTLNFLEKNWAPHIDFVIWTGDNARHDNDRKLPRTTNEIYELNRAVAQKMEDAFARKGIPVVPSLEYLVARTQFDNFNILIVCIVPDYIHSVFLKDEGLRNRIWKSFIPFPYRQVFQRGAYYSVEVVPDHLAVVALNTMYFYDSNKAVDGCPYTEPNDPGNLQLDWLEVQLKIFRERRMQVWLTGHVPPSRGNYFPECYVRYTDLALRYQDTIVGHLFGHMNADHFFFVEGIDLELEIGPQRSKVTANSDLYQALIEDFGKLPSTKKVNLDEFGVINVSPPAVPNPYLPTFRIFSYNVSGYEMAQEQKRKGGRKPGHHRGDHGDKTVLCKEKPYSMSWKCHLSNDSWYSDPEAPSRMNTLWTPTGYAQYYIPDLDDASSKQHPHYKLEYTTYTAQVLTAEGESPVPLKQLPKSLRNGTMDESKYAPYGMKDLTIGSWFELASRLGKEEGELHERFRKYMYLGV</sequence>
<keyword evidence="1" id="KW-0378">Hydrolase</keyword>
<name>A0A0W0FJR2_MONRR</name>
<comment type="caution">
    <text evidence="5">The sequence shown here is derived from an EMBL/GenBank/DDBJ whole genome shotgun (WGS) entry which is preliminary data.</text>
</comment>
<dbReference type="GO" id="GO:0000324">
    <property type="term" value="C:fungal-type vacuole"/>
    <property type="evidence" value="ECO:0007669"/>
    <property type="project" value="TreeGrafter"/>
</dbReference>
<dbReference type="GO" id="GO:0008081">
    <property type="term" value="F:phosphoric diester hydrolase activity"/>
    <property type="evidence" value="ECO:0007669"/>
    <property type="project" value="TreeGrafter"/>
</dbReference>
<evidence type="ECO:0000256" key="4">
    <source>
        <dbReference type="SAM" id="SignalP"/>
    </source>
</evidence>
<dbReference type="PANTHER" id="PTHR10340">
    <property type="entry name" value="SPHINGOMYELIN PHOSPHODIESTERASE"/>
    <property type="match status" value="1"/>
</dbReference>
<organism evidence="5 6">
    <name type="scientific">Moniliophthora roreri</name>
    <name type="common">Frosty pod rot fungus</name>
    <name type="synonym">Monilia roreri</name>
    <dbReference type="NCBI Taxonomy" id="221103"/>
    <lineage>
        <taxon>Eukaryota</taxon>
        <taxon>Fungi</taxon>
        <taxon>Dikarya</taxon>
        <taxon>Basidiomycota</taxon>
        <taxon>Agaricomycotina</taxon>
        <taxon>Agaricomycetes</taxon>
        <taxon>Agaricomycetidae</taxon>
        <taxon>Agaricales</taxon>
        <taxon>Marasmiineae</taxon>
        <taxon>Marasmiaceae</taxon>
        <taxon>Moniliophthora</taxon>
    </lineage>
</organism>